<dbReference type="OrthoDB" id="5981855at2759"/>
<feature type="non-terminal residue" evidence="1">
    <location>
        <position position="34"/>
    </location>
</feature>
<reference evidence="1" key="1">
    <citation type="journal article" date="2023" name="Science">
        <title>Genome structures resolve the early diversification of teleost fishes.</title>
        <authorList>
            <person name="Parey E."/>
            <person name="Louis A."/>
            <person name="Montfort J."/>
            <person name="Bouchez O."/>
            <person name="Roques C."/>
            <person name="Iampietro C."/>
            <person name="Lluch J."/>
            <person name="Castinel A."/>
            <person name="Donnadieu C."/>
            <person name="Desvignes T."/>
            <person name="Floi Bucao C."/>
            <person name="Jouanno E."/>
            <person name="Wen M."/>
            <person name="Mejri S."/>
            <person name="Dirks R."/>
            <person name="Jansen H."/>
            <person name="Henkel C."/>
            <person name="Chen W.J."/>
            <person name="Zahm M."/>
            <person name="Cabau C."/>
            <person name="Klopp C."/>
            <person name="Thompson A.W."/>
            <person name="Robinson-Rechavi M."/>
            <person name="Braasch I."/>
            <person name="Lecointre G."/>
            <person name="Bobe J."/>
            <person name="Postlethwait J.H."/>
            <person name="Berthelot C."/>
            <person name="Roest Crollius H."/>
            <person name="Guiguen Y."/>
        </authorList>
    </citation>
    <scope>NUCLEOTIDE SEQUENCE</scope>
    <source>
        <strain evidence="1">WJC10195</strain>
    </source>
</reference>
<organism evidence="1 2">
    <name type="scientific">Synaphobranchus kaupii</name>
    <name type="common">Kaup's arrowtooth eel</name>
    <dbReference type="NCBI Taxonomy" id="118154"/>
    <lineage>
        <taxon>Eukaryota</taxon>
        <taxon>Metazoa</taxon>
        <taxon>Chordata</taxon>
        <taxon>Craniata</taxon>
        <taxon>Vertebrata</taxon>
        <taxon>Euteleostomi</taxon>
        <taxon>Actinopterygii</taxon>
        <taxon>Neopterygii</taxon>
        <taxon>Teleostei</taxon>
        <taxon>Anguilliformes</taxon>
        <taxon>Synaphobranchidae</taxon>
        <taxon>Synaphobranchus</taxon>
    </lineage>
</organism>
<sequence length="34" mass="3734">MGITYTIVGITLWGGEIPGDTNKNYHGQLTAKRK</sequence>
<dbReference type="Proteomes" id="UP001152622">
    <property type="component" value="Chromosome 1"/>
</dbReference>
<comment type="caution">
    <text evidence="1">The sequence shown here is derived from an EMBL/GenBank/DDBJ whole genome shotgun (WGS) entry which is preliminary data.</text>
</comment>
<dbReference type="AlphaFoldDB" id="A0A9Q1GGI8"/>
<evidence type="ECO:0000313" key="2">
    <source>
        <dbReference type="Proteomes" id="UP001152622"/>
    </source>
</evidence>
<proteinExistence type="predicted"/>
<keyword evidence="2" id="KW-1185">Reference proteome</keyword>
<evidence type="ECO:0000313" key="1">
    <source>
        <dbReference type="EMBL" id="KAJ8382971.1"/>
    </source>
</evidence>
<accession>A0A9Q1GGI8</accession>
<protein>
    <submittedName>
        <fullName evidence="1">Uncharacterized protein</fullName>
    </submittedName>
</protein>
<gene>
    <name evidence="1" type="ORF">SKAU_G00037490</name>
</gene>
<name>A0A9Q1GGI8_SYNKA</name>
<dbReference type="EMBL" id="JAINUF010000001">
    <property type="protein sequence ID" value="KAJ8382971.1"/>
    <property type="molecule type" value="Genomic_DNA"/>
</dbReference>